<keyword evidence="11 19" id="KW-0472">Membrane</keyword>
<evidence type="ECO:0000256" key="7">
    <source>
        <dbReference type="ARBA" id="ARBA00022741"/>
    </source>
</evidence>
<dbReference type="PROSITE" id="PS00107">
    <property type="entry name" value="PROTEIN_KINASE_ATP"/>
    <property type="match status" value="1"/>
</dbReference>
<evidence type="ECO:0000256" key="19">
    <source>
        <dbReference type="SAM" id="Phobius"/>
    </source>
</evidence>
<dbReference type="AlphaFoldDB" id="A0AA88DBP0"/>
<dbReference type="Pfam" id="PF01453">
    <property type="entry name" value="B_lectin"/>
    <property type="match status" value="1"/>
</dbReference>
<dbReference type="CDD" id="cd00028">
    <property type="entry name" value="B_lectin"/>
    <property type="match status" value="1"/>
</dbReference>
<keyword evidence="8 17" id="KW-0418">Kinase</keyword>
<evidence type="ECO:0000256" key="5">
    <source>
        <dbReference type="ARBA" id="ARBA00022692"/>
    </source>
</evidence>
<evidence type="ECO:0000256" key="9">
    <source>
        <dbReference type="ARBA" id="ARBA00022840"/>
    </source>
</evidence>
<comment type="catalytic activity">
    <reaction evidence="16 17">
        <text>L-seryl-[protein] + ATP = O-phospho-L-seryl-[protein] + ADP + H(+)</text>
        <dbReference type="Rhea" id="RHEA:17989"/>
        <dbReference type="Rhea" id="RHEA-COMP:9863"/>
        <dbReference type="Rhea" id="RHEA-COMP:11604"/>
        <dbReference type="ChEBI" id="CHEBI:15378"/>
        <dbReference type="ChEBI" id="CHEBI:29999"/>
        <dbReference type="ChEBI" id="CHEBI:30616"/>
        <dbReference type="ChEBI" id="CHEBI:83421"/>
        <dbReference type="ChEBI" id="CHEBI:456216"/>
        <dbReference type="EC" id="2.7.11.1"/>
    </reaction>
</comment>
<evidence type="ECO:0000256" key="10">
    <source>
        <dbReference type="ARBA" id="ARBA00022989"/>
    </source>
</evidence>
<comment type="subcellular location">
    <subcellularLocation>
        <location evidence="1">Membrane</location>
        <topology evidence="1">Single-pass membrane protein</topology>
    </subcellularLocation>
</comment>
<evidence type="ECO:0000256" key="20">
    <source>
        <dbReference type="SAM" id="SignalP"/>
    </source>
</evidence>
<keyword evidence="7 17" id="KW-0547">Nucleotide-binding</keyword>
<feature type="binding site" evidence="18">
    <location>
        <position position="554"/>
    </location>
    <ligand>
        <name>ATP</name>
        <dbReference type="ChEBI" id="CHEBI:30616"/>
    </ligand>
</feature>
<evidence type="ECO:0000256" key="13">
    <source>
        <dbReference type="ARBA" id="ARBA00023170"/>
    </source>
</evidence>
<keyword evidence="3" id="KW-0245">EGF-like domain</keyword>
<dbReference type="Gene3D" id="1.10.510.10">
    <property type="entry name" value="Transferase(Phosphotransferase) domain 1"/>
    <property type="match status" value="1"/>
</dbReference>
<keyword evidence="2 17" id="KW-0723">Serine/threonine-protein kinase</keyword>
<evidence type="ECO:0000256" key="16">
    <source>
        <dbReference type="ARBA" id="ARBA00048679"/>
    </source>
</evidence>
<protein>
    <recommendedName>
        <fullName evidence="17">Receptor-like serine/threonine-protein kinase</fullName>
        <ecNumber evidence="17">2.7.11.1</ecNumber>
    </recommendedName>
</protein>
<evidence type="ECO:0000256" key="14">
    <source>
        <dbReference type="ARBA" id="ARBA00023180"/>
    </source>
</evidence>
<evidence type="ECO:0000256" key="12">
    <source>
        <dbReference type="ARBA" id="ARBA00023157"/>
    </source>
</evidence>
<gene>
    <name evidence="23" type="ORF">TIFTF001_021217</name>
</gene>
<keyword evidence="14" id="KW-0325">Glycoprotein</keyword>
<feature type="chain" id="PRO_5041710139" description="Receptor-like serine/threonine-protein kinase" evidence="20">
    <location>
        <begin position="25"/>
        <end position="831"/>
    </location>
</feature>
<evidence type="ECO:0000256" key="11">
    <source>
        <dbReference type="ARBA" id="ARBA00023136"/>
    </source>
</evidence>
<dbReference type="GO" id="GO:0004674">
    <property type="term" value="F:protein serine/threonine kinase activity"/>
    <property type="evidence" value="ECO:0007669"/>
    <property type="project" value="UniProtKB-KW"/>
</dbReference>
<evidence type="ECO:0000259" key="22">
    <source>
        <dbReference type="PROSITE" id="PS50927"/>
    </source>
</evidence>
<dbReference type="SUPFAM" id="SSF51110">
    <property type="entry name" value="alpha-D-mannose-specific plant lectins"/>
    <property type="match status" value="1"/>
</dbReference>
<keyword evidence="4 17" id="KW-0808">Transferase</keyword>
<proteinExistence type="inferred from homology"/>
<keyword evidence="9 17" id="KW-0067">ATP-binding</keyword>
<keyword evidence="24" id="KW-1185">Reference proteome</keyword>
<name>A0AA88DBP0_FICCA</name>
<keyword evidence="13" id="KW-0675">Receptor</keyword>
<comment type="catalytic activity">
    <reaction evidence="15 17">
        <text>L-threonyl-[protein] + ATP = O-phospho-L-threonyl-[protein] + ADP + H(+)</text>
        <dbReference type="Rhea" id="RHEA:46608"/>
        <dbReference type="Rhea" id="RHEA-COMP:11060"/>
        <dbReference type="Rhea" id="RHEA-COMP:11605"/>
        <dbReference type="ChEBI" id="CHEBI:15378"/>
        <dbReference type="ChEBI" id="CHEBI:30013"/>
        <dbReference type="ChEBI" id="CHEBI:30616"/>
        <dbReference type="ChEBI" id="CHEBI:61977"/>
        <dbReference type="ChEBI" id="CHEBI:456216"/>
        <dbReference type="EC" id="2.7.11.1"/>
    </reaction>
</comment>
<dbReference type="InterPro" id="IPR017441">
    <property type="entry name" value="Protein_kinase_ATP_BS"/>
</dbReference>
<dbReference type="InterPro" id="IPR011009">
    <property type="entry name" value="Kinase-like_dom_sf"/>
</dbReference>
<accession>A0AA88DBP0</accession>
<evidence type="ECO:0000256" key="8">
    <source>
        <dbReference type="ARBA" id="ARBA00022777"/>
    </source>
</evidence>
<dbReference type="CDD" id="cd14066">
    <property type="entry name" value="STKc_IRAK"/>
    <property type="match status" value="1"/>
</dbReference>
<dbReference type="InterPro" id="IPR036426">
    <property type="entry name" value="Bulb-type_lectin_dom_sf"/>
</dbReference>
<keyword evidence="12" id="KW-1015">Disulfide bond</keyword>
<feature type="domain" description="Bulb-type lectin" evidence="22">
    <location>
        <begin position="35"/>
        <end position="153"/>
    </location>
</feature>
<dbReference type="Proteomes" id="UP001187192">
    <property type="component" value="Unassembled WGS sequence"/>
</dbReference>
<feature type="transmembrane region" description="Helical" evidence="19">
    <location>
        <begin position="454"/>
        <end position="479"/>
    </location>
</feature>
<comment type="caution">
    <text evidence="23">The sequence shown here is derived from an EMBL/GenBank/DDBJ whole genome shotgun (WGS) entry which is preliminary data.</text>
</comment>
<evidence type="ECO:0000256" key="4">
    <source>
        <dbReference type="ARBA" id="ARBA00022679"/>
    </source>
</evidence>
<dbReference type="InterPro" id="IPR024171">
    <property type="entry name" value="SRK-like_kinase"/>
</dbReference>
<keyword evidence="10 19" id="KW-1133">Transmembrane helix</keyword>
<feature type="signal peptide" evidence="20">
    <location>
        <begin position="1"/>
        <end position="24"/>
    </location>
</feature>
<dbReference type="FunFam" id="3.30.200.20:FF:000178">
    <property type="entry name" value="serine/threonine-protein kinase PBS1-like"/>
    <property type="match status" value="1"/>
</dbReference>
<dbReference type="Pfam" id="PF00069">
    <property type="entry name" value="Pkinase"/>
    <property type="match status" value="1"/>
</dbReference>
<evidence type="ECO:0000256" key="1">
    <source>
        <dbReference type="ARBA" id="ARBA00004167"/>
    </source>
</evidence>
<sequence length="831" mass="91133">MKSLCPCFFLALCLLLIFPFSAFSDPLHVHSITPFFTTNNLQLLDNNGAFLSSINHTFEASFVTQSVQPPRIYFSVIHVSTQSVIWTANRNTPVSNSANVTLTIDGLAITDESKELIWSTPPLSSPVSALLLLETGNLVLVDENNVSLWQSFDYPTDTIVTGQRFPAGKSLVSAASADDFSPANYSLTLNGEDLALQWFGQTYWRLSMDTHSFKFSNKPVSYMEINSDGLYLYGGSGNDSFVISKLRLSSSNFTIARIGYGGRFTISSSNSTENVNLTQELLRPSKFCLVSNICGELGFCTLKQINKINYCTCLEGFQKDSTGCSPIEKSISLPTGCNGSSSDRELESASSVASYMNLGTGFQYIANDFAMPAKRGVDLSVCQDLCSQNCSCLGFFYRYSSGSCYPVENHFGSVYEIGTTEPEPPSAYIKVLEKSSPSPGTATAITNKKHGFPVIGIVFISLSGFGLIVIITALAILWLHRKRTSEKVALSLGRWDSSSSTAFGTTSIPGLPSSFKYEEIEKATDDFSTQIGSGGFGTVYKGTMADETKVAIKKIKNLGVRGKEEFFTELRIIGSIHHVNLVRLKGFCVHRSSRFLVYEFMNRGSLERILFGDGPVLEWRDRCKIVLGTARALTYLHSGCQQKIIHCDIKPENILLSESLQVKVSDFGLSKLLDHETSKLLTTLRGTRGYLAPEWITSSGITDKTDVYSFGMVLLEIVSGKRNCPLLAQNTSIGTSSSSSSLEGPTFFPALAFEMHKERRYSELADPRLEGRVSGEEIEKIVRIALCCLHIVPALRPSMQNVVDMLEGRIPIGNPIVYALNFLLSFGGGQT</sequence>
<dbReference type="PROSITE" id="PS00108">
    <property type="entry name" value="PROTEIN_KINASE_ST"/>
    <property type="match status" value="1"/>
</dbReference>
<dbReference type="SMART" id="SM00108">
    <property type="entry name" value="B_lectin"/>
    <property type="match status" value="1"/>
</dbReference>
<dbReference type="InterPro" id="IPR008271">
    <property type="entry name" value="Ser/Thr_kinase_AS"/>
</dbReference>
<dbReference type="PANTHER" id="PTHR47976">
    <property type="entry name" value="G-TYPE LECTIN S-RECEPTOR-LIKE SERINE/THREONINE-PROTEIN KINASE SD2-5"/>
    <property type="match status" value="1"/>
</dbReference>
<keyword evidence="5 19" id="KW-0812">Transmembrane</keyword>
<dbReference type="InterPro" id="IPR000719">
    <property type="entry name" value="Prot_kinase_dom"/>
</dbReference>
<dbReference type="PIRSF" id="PIRSF000641">
    <property type="entry name" value="SRK"/>
    <property type="match status" value="1"/>
</dbReference>
<dbReference type="PANTHER" id="PTHR47976:SF60">
    <property type="entry name" value="RECEPTOR-LIKE SERINE_THREONINE-PROTEIN KINASE"/>
    <property type="match status" value="1"/>
</dbReference>
<organism evidence="23 24">
    <name type="scientific">Ficus carica</name>
    <name type="common">Common fig</name>
    <dbReference type="NCBI Taxonomy" id="3494"/>
    <lineage>
        <taxon>Eukaryota</taxon>
        <taxon>Viridiplantae</taxon>
        <taxon>Streptophyta</taxon>
        <taxon>Embryophyta</taxon>
        <taxon>Tracheophyta</taxon>
        <taxon>Spermatophyta</taxon>
        <taxon>Magnoliopsida</taxon>
        <taxon>eudicotyledons</taxon>
        <taxon>Gunneridae</taxon>
        <taxon>Pentapetalae</taxon>
        <taxon>rosids</taxon>
        <taxon>fabids</taxon>
        <taxon>Rosales</taxon>
        <taxon>Moraceae</taxon>
        <taxon>Ficeae</taxon>
        <taxon>Ficus</taxon>
    </lineage>
</organism>
<evidence type="ECO:0000256" key="17">
    <source>
        <dbReference type="PIRNR" id="PIRNR000641"/>
    </source>
</evidence>
<dbReference type="EMBL" id="BTGU01000040">
    <property type="protein sequence ID" value="GMN52075.1"/>
    <property type="molecule type" value="Genomic_DNA"/>
</dbReference>
<dbReference type="Gene3D" id="3.30.200.20">
    <property type="entry name" value="Phosphorylase Kinase, domain 1"/>
    <property type="match status" value="1"/>
</dbReference>
<dbReference type="SMART" id="SM00220">
    <property type="entry name" value="S_TKc"/>
    <property type="match status" value="1"/>
</dbReference>
<feature type="domain" description="Protein kinase" evidence="21">
    <location>
        <begin position="525"/>
        <end position="817"/>
    </location>
</feature>
<dbReference type="FunFam" id="1.10.510.10:FF:000621">
    <property type="entry name" value="Serine/threonine-protein kinase"/>
    <property type="match status" value="1"/>
</dbReference>
<comment type="similarity">
    <text evidence="17">Belongs to the protein kinase superfamily. Ser/Thr protein kinase family.</text>
</comment>
<dbReference type="InterPro" id="IPR051343">
    <property type="entry name" value="G-type_lectin_kinases/EP1-like"/>
</dbReference>
<evidence type="ECO:0000256" key="15">
    <source>
        <dbReference type="ARBA" id="ARBA00047899"/>
    </source>
</evidence>
<evidence type="ECO:0000259" key="21">
    <source>
        <dbReference type="PROSITE" id="PS50011"/>
    </source>
</evidence>
<keyword evidence="6 20" id="KW-0732">Signal</keyword>
<dbReference type="EC" id="2.7.11.1" evidence="17"/>
<dbReference type="SUPFAM" id="SSF56112">
    <property type="entry name" value="Protein kinase-like (PK-like)"/>
    <property type="match status" value="1"/>
</dbReference>
<evidence type="ECO:0000256" key="2">
    <source>
        <dbReference type="ARBA" id="ARBA00022527"/>
    </source>
</evidence>
<evidence type="ECO:0000256" key="3">
    <source>
        <dbReference type="ARBA" id="ARBA00022536"/>
    </source>
</evidence>
<dbReference type="Gene3D" id="2.90.10.10">
    <property type="entry name" value="Bulb-type lectin domain"/>
    <property type="match status" value="1"/>
</dbReference>
<dbReference type="InterPro" id="IPR001480">
    <property type="entry name" value="Bulb-type_lectin_dom"/>
</dbReference>
<dbReference type="PROSITE" id="PS50011">
    <property type="entry name" value="PROTEIN_KINASE_DOM"/>
    <property type="match status" value="1"/>
</dbReference>
<evidence type="ECO:0000256" key="18">
    <source>
        <dbReference type="PROSITE-ProRule" id="PRU10141"/>
    </source>
</evidence>
<dbReference type="GO" id="GO:0016020">
    <property type="term" value="C:membrane"/>
    <property type="evidence" value="ECO:0007669"/>
    <property type="project" value="UniProtKB-SubCell"/>
</dbReference>
<reference evidence="23" key="1">
    <citation type="submission" date="2023-07" db="EMBL/GenBank/DDBJ databases">
        <title>draft genome sequence of fig (Ficus carica).</title>
        <authorList>
            <person name="Takahashi T."/>
            <person name="Nishimura K."/>
        </authorList>
    </citation>
    <scope>NUCLEOTIDE SEQUENCE</scope>
</reference>
<dbReference type="PROSITE" id="PS50927">
    <property type="entry name" value="BULB_LECTIN"/>
    <property type="match status" value="1"/>
</dbReference>
<evidence type="ECO:0000313" key="24">
    <source>
        <dbReference type="Proteomes" id="UP001187192"/>
    </source>
</evidence>
<dbReference type="GO" id="GO:0005524">
    <property type="term" value="F:ATP binding"/>
    <property type="evidence" value="ECO:0007669"/>
    <property type="project" value="UniProtKB-UniRule"/>
</dbReference>
<evidence type="ECO:0000313" key="23">
    <source>
        <dbReference type="EMBL" id="GMN52075.1"/>
    </source>
</evidence>
<evidence type="ECO:0000256" key="6">
    <source>
        <dbReference type="ARBA" id="ARBA00022729"/>
    </source>
</evidence>